<dbReference type="Pfam" id="PF02472">
    <property type="entry name" value="ExbD"/>
    <property type="match status" value="1"/>
</dbReference>
<name>A0A3S2UMA9_9SPHI</name>
<keyword evidence="6" id="KW-0472">Membrane</keyword>
<evidence type="ECO:0000256" key="7">
    <source>
        <dbReference type="RuleBase" id="RU003879"/>
    </source>
</evidence>
<comment type="similarity">
    <text evidence="2 7">Belongs to the ExbD/TolR family.</text>
</comment>
<proteinExistence type="inferred from homology"/>
<dbReference type="EMBL" id="SACK01000002">
    <property type="protein sequence ID" value="RVU01831.1"/>
    <property type="molecule type" value="Genomic_DNA"/>
</dbReference>
<evidence type="ECO:0000313" key="9">
    <source>
        <dbReference type="Proteomes" id="UP000282759"/>
    </source>
</evidence>
<dbReference type="PANTHER" id="PTHR30558">
    <property type="entry name" value="EXBD MEMBRANE COMPONENT OF PMF-DRIVEN MACROMOLECULE IMPORT SYSTEM"/>
    <property type="match status" value="1"/>
</dbReference>
<keyword evidence="7" id="KW-0813">Transport</keyword>
<reference evidence="8 9" key="1">
    <citation type="submission" date="2019-01" db="EMBL/GenBank/DDBJ databases">
        <authorList>
            <person name="Chen W.-M."/>
        </authorList>
    </citation>
    <scope>NUCLEOTIDE SEQUENCE [LARGE SCALE GENOMIC DNA]</scope>
    <source>
        <strain evidence="8 9">YBJ-36</strain>
    </source>
</reference>
<keyword evidence="3" id="KW-1003">Cell membrane</keyword>
<keyword evidence="4 7" id="KW-0812">Transmembrane</keyword>
<evidence type="ECO:0000256" key="2">
    <source>
        <dbReference type="ARBA" id="ARBA00005811"/>
    </source>
</evidence>
<dbReference type="AlphaFoldDB" id="A0A3S2UMA9"/>
<dbReference type="PANTHER" id="PTHR30558:SF3">
    <property type="entry name" value="BIOPOLYMER TRANSPORT PROTEIN EXBD-RELATED"/>
    <property type="match status" value="1"/>
</dbReference>
<dbReference type="InterPro" id="IPR003400">
    <property type="entry name" value="ExbD"/>
</dbReference>
<organism evidence="8 9">
    <name type="scientific">Mucilaginibacter limnophilus</name>
    <dbReference type="NCBI Taxonomy" id="1932778"/>
    <lineage>
        <taxon>Bacteria</taxon>
        <taxon>Pseudomonadati</taxon>
        <taxon>Bacteroidota</taxon>
        <taxon>Sphingobacteriia</taxon>
        <taxon>Sphingobacteriales</taxon>
        <taxon>Sphingobacteriaceae</taxon>
        <taxon>Mucilaginibacter</taxon>
    </lineage>
</organism>
<evidence type="ECO:0000256" key="1">
    <source>
        <dbReference type="ARBA" id="ARBA00004162"/>
    </source>
</evidence>
<dbReference type="RefSeq" id="WP_127704195.1">
    <property type="nucleotide sequence ID" value="NZ_SACK01000002.1"/>
</dbReference>
<sequence length="203" mass="22741">MPRVKVARKSTALDMTAMCDVAFLLLTFFILSAKPRVEDPVTVDIPGSVKEVPLPEEGVAVITVGQKKTFFSVEGTEIRKQTLQQMGEKYGIQFTPQEADKFSVLPVFGVPIQSLKQFLALDADQRSKYKQPGIPRDSVSDQLFNWIRESRIAAKALRNLELRVSIKGDAKEEYPTIKEVIAILQRQEVNKFSLITTLRGASK</sequence>
<comment type="subcellular location">
    <subcellularLocation>
        <location evidence="1">Cell membrane</location>
        <topology evidence="1">Single-pass membrane protein</topology>
    </subcellularLocation>
    <subcellularLocation>
        <location evidence="7">Cell membrane</location>
        <topology evidence="7">Single-pass type II membrane protein</topology>
    </subcellularLocation>
</comment>
<keyword evidence="7" id="KW-0653">Protein transport</keyword>
<comment type="caution">
    <text evidence="8">The sequence shown here is derived from an EMBL/GenBank/DDBJ whole genome shotgun (WGS) entry which is preliminary data.</text>
</comment>
<evidence type="ECO:0000256" key="3">
    <source>
        <dbReference type="ARBA" id="ARBA00022475"/>
    </source>
</evidence>
<evidence type="ECO:0000256" key="5">
    <source>
        <dbReference type="ARBA" id="ARBA00022989"/>
    </source>
</evidence>
<keyword evidence="9" id="KW-1185">Reference proteome</keyword>
<gene>
    <name evidence="8" type="ORF">EOD41_07695</name>
</gene>
<dbReference type="Proteomes" id="UP000282759">
    <property type="component" value="Unassembled WGS sequence"/>
</dbReference>
<dbReference type="GO" id="GO:0015031">
    <property type="term" value="P:protein transport"/>
    <property type="evidence" value="ECO:0007669"/>
    <property type="project" value="UniProtKB-KW"/>
</dbReference>
<dbReference type="GO" id="GO:0005886">
    <property type="term" value="C:plasma membrane"/>
    <property type="evidence" value="ECO:0007669"/>
    <property type="project" value="UniProtKB-SubCell"/>
</dbReference>
<dbReference type="OrthoDB" id="9793581at2"/>
<evidence type="ECO:0000313" key="8">
    <source>
        <dbReference type="EMBL" id="RVU01831.1"/>
    </source>
</evidence>
<accession>A0A3S2UMA9</accession>
<evidence type="ECO:0000256" key="6">
    <source>
        <dbReference type="ARBA" id="ARBA00023136"/>
    </source>
</evidence>
<dbReference type="GO" id="GO:0022857">
    <property type="term" value="F:transmembrane transporter activity"/>
    <property type="evidence" value="ECO:0007669"/>
    <property type="project" value="InterPro"/>
</dbReference>
<protein>
    <submittedName>
        <fullName evidence="8">Biopolymer transporter ExbD</fullName>
    </submittedName>
</protein>
<evidence type="ECO:0000256" key="4">
    <source>
        <dbReference type="ARBA" id="ARBA00022692"/>
    </source>
</evidence>
<keyword evidence="5" id="KW-1133">Transmembrane helix</keyword>